<dbReference type="SUPFAM" id="SSF55729">
    <property type="entry name" value="Acyl-CoA N-acyltransferases (Nat)"/>
    <property type="match status" value="1"/>
</dbReference>
<evidence type="ECO:0000313" key="2">
    <source>
        <dbReference type="EMBL" id="TRY19736.1"/>
    </source>
</evidence>
<dbReference type="EMBL" id="VKKG01000001">
    <property type="protein sequence ID" value="TRY19736.1"/>
    <property type="molecule type" value="Genomic_DNA"/>
</dbReference>
<dbReference type="PANTHER" id="PTHR43441">
    <property type="entry name" value="RIBOSOMAL-PROTEIN-SERINE ACETYLTRANSFERASE"/>
    <property type="match status" value="1"/>
</dbReference>
<dbReference type="GO" id="GO:1990189">
    <property type="term" value="F:protein N-terminal-serine acetyltransferase activity"/>
    <property type="evidence" value="ECO:0007669"/>
    <property type="project" value="TreeGrafter"/>
</dbReference>
<dbReference type="PROSITE" id="PS51186">
    <property type="entry name" value="GNAT"/>
    <property type="match status" value="1"/>
</dbReference>
<organism evidence="2 3">
    <name type="scientific">Tessaracoccus rhinocerotis</name>
    <dbReference type="NCBI Taxonomy" id="1689449"/>
    <lineage>
        <taxon>Bacteria</taxon>
        <taxon>Bacillati</taxon>
        <taxon>Actinomycetota</taxon>
        <taxon>Actinomycetes</taxon>
        <taxon>Propionibacteriales</taxon>
        <taxon>Propionibacteriaceae</taxon>
        <taxon>Tessaracoccus</taxon>
    </lineage>
</organism>
<feature type="domain" description="N-acetyltransferase" evidence="1">
    <location>
        <begin position="3"/>
        <end position="166"/>
    </location>
</feature>
<comment type="caution">
    <text evidence="2">The sequence shown here is derived from an EMBL/GenBank/DDBJ whole genome shotgun (WGS) entry which is preliminary data.</text>
</comment>
<dbReference type="Pfam" id="PF13302">
    <property type="entry name" value="Acetyltransf_3"/>
    <property type="match status" value="1"/>
</dbReference>
<evidence type="ECO:0000259" key="1">
    <source>
        <dbReference type="PROSITE" id="PS51186"/>
    </source>
</evidence>
<dbReference type="RefSeq" id="WP_143936823.1">
    <property type="nucleotide sequence ID" value="NZ_VKKG01000001.1"/>
</dbReference>
<gene>
    <name evidence="2" type="ORF">FOJ82_02305</name>
</gene>
<dbReference type="PANTHER" id="PTHR43441:SF2">
    <property type="entry name" value="FAMILY ACETYLTRANSFERASE, PUTATIVE (AFU_ORTHOLOGUE AFUA_7G00850)-RELATED"/>
    <property type="match status" value="1"/>
</dbReference>
<dbReference type="GO" id="GO:0005737">
    <property type="term" value="C:cytoplasm"/>
    <property type="evidence" value="ECO:0007669"/>
    <property type="project" value="TreeGrafter"/>
</dbReference>
<reference evidence="2 3" key="1">
    <citation type="submission" date="2019-07" db="EMBL/GenBank/DDBJ databases">
        <authorList>
            <person name="Zhou L.-Y."/>
        </authorList>
    </citation>
    <scope>NUCLEOTIDE SEQUENCE [LARGE SCALE GENOMIC DNA]</scope>
    <source>
        <strain evidence="2 3">YIM 101269</strain>
    </source>
</reference>
<dbReference type="InterPro" id="IPR016181">
    <property type="entry name" value="Acyl_CoA_acyltransferase"/>
</dbReference>
<evidence type="ECO:0000313" key="3">
    <source>
        <dbReference type="Proteomes" id="UP000317638"/>
    </source>
</evidence>
<keyword evidence="2" id="KW-0808">Transferase</keyword>
<proteinExistence type="predicted"/>
<dbReference type="GO" id="GO:0008999">
    <property type="term" value="F:protein-N-terminal-alanine acetyltransferase activity"/>
    <property type="evidence" value="ECO:0007669"/>
    <property type="project" value="TreeGrafter"/>
</dbReference>
<name>A0A553K4V3_9ACTN</name>
<dbReference type="Gene3D" id="3.40.630.30">
    <property type="match status" value="1"/>
</dbReference>
<sequence length="171" mass="19143">MRVSIRRPTTADLTAHHDAVTRSLDDLHPWSPSEPDELVRILQRQSDAFTTRLVFCEADGGLVGTVNIANIVRGRFRNASLGYESYRPYSGTGLMTEGLRLVVAHALAAEPAGLGLHRVEINVRPENVRSIAMAQRLGFRHEGFTPRMLFLDGAWRDHERFALTTEDLEGH</sequence>
<keyword evidence="3" id="KW-1185">Reference proteome</keyword>
<dbReference type="InterPro" id="IPR051908">
    <property type="entry name" value="Ribosomal_N-acetyltransferase"/>
</dbReference>
<dbReference type="Proteomes" id="UP000317638">
    <property type="component" value="Unassembled WGS sequence"/>
</dbReference>
<dbReference type="OrthoDB" id="5242221at2"/>
<dbReference type="AlphaFoldDB" id="A0A553K4V3"/>
<dbReference type="InterPro" id="IPR000182">
    <property type="entry name" value="GNAT_dom"/>
</dbReference>
<protein>
    <submittedName>
        <fullName evidence="2">GNAT family N-acetyltransferase</fullName>
    </submittedName>
</protein>
<accession>A0A553K4V3</accession>